<evidence type="ECO:0000259" key="5">
    <source>
        <dbReference type="PROSITE" id="PS50977"/>
    </source>
</evidence>
<reference evidence="6 7" key="1">
    <citation type="submission" date="2023-10" db="EMBL/GenBank/DDBJ databases">
        <title>A novel Glycoside Hydrolase 43-Like Enzyme from Clostrdium boliviensis is an Endo-xylanase, and a Candidate for Xylooligosaccharides Production from Different Xylan Substrates.</title>
        <authorList>
            <person name="Alvarez M.T."/>
            <person name="Rocabado-Villegas L.R."/>
            <person name="Salas-Veizaga D.M."/>
            <person name="Linares-Pasten J.A."/>
            <person name="Gudmundsdottir E.E."/>
            <person name="Hreggvidsson G.O."/>
            <person name="Adlercreutz P."/>
            <person name="Nordberg Karlsson E."/>
        </authorList>
    </citation>
    <scope>NUCLEOTIDE SEQUENCE [LARGE SCALE GENOMIC DNA]</scope>
    <source>
        <strain evidence="6 7">E-1</strain>
    </source>
</reference>
<evidence type="ECO:0000313" key="7">
    <source>
        <dbReference type="Proteomes" id="UP001276854"/>
    </source>
</evidence>
<protein>
    <submittedName>
        <fullName evidence="6">TetR/AcrR family transcriptional regulator</fullName>
    </submittedName>
</protein>
<dbReference type="Pfam" id="PF00440">
    <property type="entry name" value="TetR_N"/>
    <property type="match status" value="1"/>
</dbReference>
<evidence type="ECO:0000256" key="2">
    <source>
        <dbReference type="ARBA" id="ARBA00023125"/>
    </source>
</evidence>
<proteinExistence type="predicted"/>
<keyword evidence="1" id="KW-0805">Transcription regulation</keyword>
<organism evidence="6 7">
    <name type="scientific">Clostridium boliviensis</name>
    <dbReference type="NCBI Taxonomy" id="318465"/>
    <lineage>
        <taxon>Bacteria</taxon>
        <taxon>Bacillati</taxon>
        <taxon>Bacillota</taxon>
        <taxon>Clostridia</taxon>
        <taxon>Eubacteriales</taxon>
        <taxon>Clostridiaceae</taxon>
        <taxon>Clostridium</taxon>
    </lineage>
</organism>
<keyword evidence="2 4" id="KW-0238">DNA-binding</keyword>
<dbReference type="PANTHER" id="PTHR47506:SF10">
    <property type="entry name" value="TRANSCRIPTIONAL REGULATORY PROTEIN"/>
    <property type="match status" value="1"/>
</dbReference>
<dbReference type="Pfam" id="PF16925">
    <property type="entry name" value="TetR_C_13"/>
    <property type="match status" value="1"/>
</dbReference>
<evidence type="ECO:0000256" key="1">
    <source>
        <dbReference type="ARBA" id="ARBA00023015"/>
    </source>
</evidence>
<evidence type="ECO:0000256" key="4">
    <source>
        <dbReference type="PROSITE-ProRule" id="PRU00335"/>
    </source>
</evidence>
<dbReference type="SUPFAM" id="SSF48498">
    <property type="entry name" value="Tetracyclin repressor-like, C-terminal domain"/>
    <property type="match status" value="1"/>
</dbReference>
<feature type="domain" description="HTH tetR-type" evidence="5">
    <location>
        <begin position="6"/>
        <end position="66"/>
    </location>
</feature>
<dbReference type="SUPFAM" id="SSF46689">
    <property type="entry name" value="Homeodomain-like"/>
    <property type="match status" value="1"/>
</dbReference>
<gene>
    <name evidence="6" type="ORF">RZO55_02845</name>
</gene>
<dbReference type="InterPro" id="IPR011075">
    <property type="entry name" value="TetR_C"/>
</dbReference>
<dbReference type="InterPro" id="IPR001647">
    <property type="entry name" value="HTH_TetR"/>
</dbReference>
<keyword evidence="7" id="KW-1185">Reference proteome</keyword>
<dbReference type="InterPro" id="IPR009057">
    <property type="entry name" value="Homeodomain-like_sf"/>
</dbReference>
<feature type="DNA-binding region" description="H-T-H motif" evidence="4">
    <location>
        <begin position="29"/>
        <end position="48"/>
    </location>
</feature>
<keyword evidence="3" id="KW-0804">Transcription</keyword>
<dbReference type="Gene3D" id="1.10.357.10">
    <property type="entry name" value="Tetracycline Repressor, domain 2"/>
    <property type="match status" value="1"/>
</dbReference>
<evidence type="ECO:0000256" key="3">
    <source>
        <dbReference type="ARBA" id="ARBA00023163"/>
    </source>
</evidence>
<dbReference type="RefSeq" id="WP_318062786.1">
    <property type="nucleotide sequence ID" value="NZ_JAWONS010000064.1"/>
</dbReference>
<evidence type="ECO:0000313" key="6">
    <source>
        <dbReference type="EMBL" id="MDW2796518.1"/>
    </source>
</evidence>
<comment type="caution">
    <text evidence="6">The sequence shown here is derived from an EMBL/GenBank/DDBJ whole genome shotgun (WGS) entry which is preliminary data.</text>
</comment>
<dbReference type="InterPro" id="IPR036271">
    <property type="entry name" value="Tet_transcr_reg_TetR-rel_C_sf"/>
</dbReference>
<accession>A0ABU4GFW2</accession>
<dbReference type="Proteomes" id="UP001276854">
    <property type="component" value="Unassembled WGS sequence"/>
</dbReference>
<dbReference type="Gene3D" id="1.10.10.60">
    <property type="entry name" value="Homeodomain-like"/>
    <property type="match status" value="1"/>
</dbReference>
<sequence>MGRNKEFEEETVLRKAMELFWKQGYEKTSMSDLVEYMGIHRKSLYDTFGDKHTLYLKTIDYYTVSISERLKTVILQADTASKGIKDIFAFMINGTNERPWGCFLVNAATELALWDKEVEEKIEAVFTQTEKLMGEQVRKGQESGEFKRDLNAEVLGEILHCTLLGIRVYARTSMNKEKLNRLADNFLQLLKI</sequence>
<name>A0ABU4GFW2_9CLOT</name>
<dbReference type="EMBL" id="JAWONS010000064">
    <property type="protein sequence ID" value="MDW2796518.1"/>
    <property type="molecule type" value="Genomic_DNA"/>
</dbReference>
<dbReference type="PROSITE" id="PS50977">
    <property type="entry name" value="HTH_TETR_2"/>
    <property type="match status" value="1"/>
</dbReference>
<dbReference type="PANTHER" id="PTHR47506">
    <property type="entry name" value="TRANSCRIPTIONAL REGULATORY PROTEIN"/>
    <property type="match status" value="1"/>
</dbReference>